<evidence type="ECO:0008006" key="8">
    <source>
        <dbReference type="Google" id="ProtNLM"/>
    </source>
</evidence>
<evidence type="ECO:0000256" key="2">
    <source>
        <dbReference type="ARBA" id="ARBA00023027"/>
    </source>
</evidence>
<reference evidence="6 7" key="1">
    <citation type="submission" date="2020-02" db="EMBL/GenBank/DDBJ databases">
        <title>Genome sequencing for Kineobactrum sp. M2.</title>
        <authorList>
            <person name="Park S.-J."/>
        </authorList>
    </citation>
    <scope>NUCLEOTIDE SEQUENCE [LARGE SCALE GENOMIC DNA]</scope>
    <source>
        <strain evidence="6 7">M2</strain>
    </source>
</reference>
<dbReference type="InterPro" id="IPR029753">
    <property type="entry name" value="D-isomer_DH_CS"/>
</dbReference>
<evidence type="ECO:0000256" key="1">
    <source>
        <dbReference type="ARBA" id="ARBA00023002"/>
    </source>
</evidence>
<dbReference type="KEGG" id="kim:G3T16_00465"/>
<dbReference type="PANTHER" id="PTHR10996">
    <property type="entry name" value="2-HYDROXYACID DEHYDROGENASE-RELATED"/>
    <property type="match status" value="1"/>
</dbReference>
<organism evidence="6 7">
    <name type="scientific">Kineobactrum salinum</name>
    <dbReference type="NCBI Taxonomy" id="2708301"/>
    <lineage>
        <taxon>Bacteria</taxon>
        <taxon>Pseudomonadati</taxon>
        <taxon>Pseudomonadota</taxon>
        <taxon>Gammaproteobacteria</taxon>
        <taxon>Cellvibrionales</taxon>
        <taxon>Halieaceae</taxon>
        <taxon>Kineobactrum</taxon>
    </lineage>
</organism>
<dbReference type="GO" id="GO:0016618">
    <property type="term" value="F:hydroxypyruvate reductase [NAD(P)H] activity"/>
    <property type="evidence" value="ECO:0007669"/>
    <property type="project" value="TreeGrafter"/>
</dbReference>
<name>A0A6C0U1B3_9GAMM</name>
<dbReference type="InterPro" id="IPR036291">
    <property type="entry name" value="NAD(P)-bd_dom_sf"/>
</dbReference>
<feature type="domain" description="D-isomer specific 2-hydroxyacid dehydrogenase catalytic" evidence="4">
    <location>
        <begin position="27"/>
        <end position="307"/>
    </location>
</feature>
<evidence type="ECO:0000256" key="3">
    <source>
        <dbReference type="RuleBase" id="RU003719"/>
    </source>
</evidence>
<keyword evidence="1 3" id="KW-0560">Oxidoreductase</keyword>
<evidence type="ECO:0000313" key="6">
    <source>
        <dbReference type="EMBL" id="QIB64115.1"/>
    </source>
</evidence>
<evidence type="ECO:0000313" key="7">
    <source>
        <dbReference type="Proteomes" id="UP000477680"/>
    </source>
</evidence>
<comment type="similarity">
    <text evidence="3">Belongs to the D-isomer specific 2-hydroxyacid dehydrogenase family.</text>
</comment>
<dbReference type="PANTHER" id="PTHR10996:SF283">
    <property type="entry name" value="GLYOXYLATE_HYDROXYPYRUVATE REDUCTASE B"/>
    <property type="match status" value="1"/>
</dbReference>
<dbReference type="GO" id="GO:0030267">
    <property type="term" value="F:glyoxylate reductase (NADPH) activity"/>
    <property type="evidence" value="ECO:0007669"/>
    <property type="project" value="TreeGrafter"/>
</dbReference>
<evidence type="ECO:0000259" key="5">
    <source>
        <dbReference type="Pfam" id="PF02826"/>
    </source>
</evidence>
<dbReference type="PROSITE" id="PS00671">
    <property type="entry name" value="D_2_HYDROXYACID_DH_3"/>
    <property type="match status" value="1"/>
</dbReference>
<keyword evidence="2" id="KW-0520">NAD</keyword>
<dbReference type="GO" id="GO:0051287">
    <property type="term" value="F:NAD binding"/>
    <property type="evidence" value="ECO:0007669"/>
    <property type="project" value="InterPro"/>
</dbReference>
<gene>
    <name evidence="6" type="ORF">G3T16_00465</name>
</gene>
<dbReference type="Pfam" id="PF00389">
    <property type="entry name" value="2-Hacid_dh"/>
    <property type="match status" value="1"/>
</dbReference>
<sequence length="342" mass="37092">MQSVLIAGPDSIEKLLSDIGAHVAGGGFNVETTYGNILDYPAEKLRKIDALITIKMTVGEAELAAMPNLRAVISPLQGYDWIDVEAATARAIIVANGEAAENYESMAEATIMLMLVCLYNLKEAERLSRDQQPRPQGQMLARMVSGKTIGVVGYGNIARAFIRRLSAWNARILVSTRTVRSDPAVAQFTDLDALLEQSDVIILATSLNAQTINLLSAEKLAKLKPGCVFVNTARGGLVDEAALAREVENGRISAAALDVFQQEPLPADSPLRSLQNVILTEHIVGHTREMFEAIPRIALENLSDVMAVTIPSRAKNSETAERWLARWSVPASTMISGKETVR</sequence>
<dbReference type="SUPFAM" id="SSF51735">
    <property type="entry name" value="NAD(P)-binding Rossmann-fold domains"/>
    <property type="match status" value="1"/>
</dbReference>
<dbReference type="AlphaFoldDB" id="A0A6C0U1B3"/>
<evidence type="ECO:0000259" key="4">
    <source>
        <dbReference type="Pfam" id="PF00389"/>
    </source>
</evidence>
<accession>A0A6C0U1B3</accession>
<dbReference type="InterPro" id="IPR050223">
    <property type="entry name" value="D-isomer_2-hydroxyacid_DH"/>
</dbReference>
<dbReference type="Proteomes" id="UP000477680">
    <property type="component" value="Chromosome"/>
</dbReference>
<feature type="domain" description="D-isomer specific 2-hydroxyacid dehydrogenase NAD-binding" evidence="5">
    <location>
        <begin position="111"/>
        <end position="283"/>
    </location>
</feature>
<dbReference type="Pfam" id="PF02826">
    <property type="entry name" value="2-Hacid_dh_C"/>
    <property type="match status" value="1"/>
</dbReference>
<dbReference type="RefSeq" id="WP_163493366.1">
    <property type="nucleotide sequence ID" value="NZ_CP048711.1"/>
</dbReference>
<dbReference type="InterPro" id="IPR006139">
    <property type="entry name" value="D-isomer_2_OHA_DH_cat_dom"/>
</dbReference>
<dbReference type="InterPro" id="IPR006140">
    <property type="entry name" value="D-isomer_DH_NAD-bd"/>
</dbReference>
<dbReference type="GO" id="GO:0005829">
    <property type="term" value="C:cytosol"/>
    <property type="evidence" value="ECO:0007669"/>
    <property type="project" value="TreeGrafter"/>
</dbReference>
<dbReference type="SUPFAM" id="SSF52283">
    <property type="entry name" value="Formate/glycerate dehydrogenase catalytic domain-like"/>
    <property type="match status" value="1"/>
</dbReference>
<dbReference type="Gene3D" id="3.40.50.720">
    <property type="entry name" value="NAD(P)-binding Rossmann-like Domain"/>
    <property type="match status" value="2"/>
</dbReference>
<proteinExistence type="inferred from homology"/>
<keyword evidence="7" id="KW-1185">Reference proteome</keyword>
<dbReference type="EMBL" id="CP048711">
    <property type="protein sequence ID" value="QIB64115.1"/>
    <property type="molecule type" value="Genomic_DNA"/>
</dbReference>
<protein>
    <recommendedName>
        <fullName evidence="8">Dehydrogenase</fullName>
    </recommendedName>
</protein>